<evidence type="ECO:0000313" key="2">
    <source>
        <dbReference type="EMBL" id="KAJ8868465.1"/>
    </source>
</evidence>
<reference evidence="2 3" key="1">
    <citation type="submission" date="2023-02" db="EMBL/GenBank/DDBJ databases">
        <title>LHISI_Scaffold_Assembly.</title>
        <authorList>
            <person name="Stuart O.P."/>
            <person name="Cleave R."/>
            <person name="Magrath M.J.L."/>
            <person name="Mikheyev A.S."/>
        </authorList>
    </citation>
    <scope>NUCLEOTIDE SEQUENCE [LARGE SCALE GENOMIC DNA]</scope>
    <source>
        <strain evidence="2">Daus_M_001</strain>
        <tissue evidence="2">Leg muscle</tissue>
    </source>
</reference>
<feature type="region of interest" description="Disordered" evidence="1">
    <location>
        <begin position="1"/>
        <end position="40"/>
    </location>
</feature>
<evidence type="ECO:0000313" key="3">
    <source>
        <dbReference type="Proteomes" id="UP001159363"/>
    </source>
</evidence>
<gene>
    <name evidence="2" type="ORF">PR048_029993</name>
</gene>
<dbReference type="EMBL" id="JARBHB010000014">
    <property type="protein sequence ID" value="KAJ8868465.1"/>
    <property type="molecule type" value="Genomic_DNA"/>
</dbReference>
<comment type="caution">
    <text evidence="2">The sequence shown here is derived from an EMBL/GenBank/DDBJ whole genome shotgun (WGS) entry which is preliminary data.</text>
</comment>
<feature type="compositionally biased region" description="Basic and acidic residues" evidence="1">
    <location>
        <begin position="10"/>
        <end position="38"/>
    </location>
</feature>
<sequence>MCDIYSVTKPPEEVKRMEQRRNVSRRNRETPEETRRSEALSGMIPTYKNPGVTRPGIEPSSPWFKASSLTAQPLRHHKMRNRHQQPMDERVTAEALHAMPVQCLARRGDRALDTRYCHPYRCASNAQKKYPRGHVRRAPNPTFTKGNSQEEFIMGKEFTVILCATYDVAKDDDIFCRKAVSVEKSYVLLSLLFRFGPHGMIAKAASGALKYLLQTSLTHYTEENGLHILTAEECSSTLQKRVQCVRHSNALQLPNTQLLIVLAGPVPHLRSAHVLAGPAAAYKCLSFVRMQKRWKNAAQSDNSYEGKRTRQQLYTHSMKRSYPPRDCPVWQGIIPNSFYHQVPVTFSGSSPTKNGYFDVPALLNIHPHGTVATGQLISHCSLRSCRTALRHLTLSTRTRTA</sequence>
<dbReference type="Proteomes" id="UP001159363">
    <property type="component" value="Chromosome 13"/>
</dbReference>
<name>A0ABQ9G7P3_9NEOP</name>
<proteinExistence type="predicted"/>
<accession>A0ABQ9G7P3</accession>
<organism evidence="2 3">
    <name type="scientific">Dryococelus australis</name>
    <dbReference type="NCBI Taxonomy" id="614101"/>
    <lineage>
        <taxon>Eukaryota</taxon>
        <taxon>Metazoa</taxon>
        <taxon>Ecdysozoa</taxon>
        <taxon>Arthropoda</taxon>
        <taxon>Hexapoda</taxon>
        <taxon>Insecta</taxon>
        <taxon>Pterygota</taxon>
        <taxon>Neoptera</taxon>
        <taxon>Polyneoptera</taxon>
        <taxon>Phasmatodea</taxon>
        <taxon>Verophasmatodea</taxon>
        <taxon>Anareolatae</taxon>
        <taxon>Phasmatidae</taxon>
        <taxon>Eurycanthinae</taxon>
        <taxon>Dryococelus</taxon>
    </lineage>
</organism>
<keyword evidence="3" id="KW-1185">Reference proteome</keyword>
<protein>
    <submittedName>
        <fullName evidence="2">Uncharacterized protein</fullName>
    </submittedName>
</protein>
<evidence type="ECO:0000256" key="1">
    <source>
        <dbReference type="SAM" id="MobiDB-lite"/>
    </source>
</evidence>